<proteinExistence type="predicted"/>
<evidence type="ECO:0000313" key="2">
    <source>
        <dbReference type="Proteomes" id="UP000325577"/>
    </source>
</evidence>
<sequence>MQKGLLMVAYELGPWTRFLSYKYPHSHPLYLPSAKTKATATASTNITFSLSLLRLATCTQWSLLGSRPLLDAVVCLSEKRYLFFSGLSFIAGL</sequence>
<evidence type="ECO:0000313" key="1">
    <source>
        <dbReference type="EMBL" id="KAA8549974.1"/>
    </source>
</evidence>
<keyword evidence="2" id="KW-1185">Reference proteome</keyword>
<accession>A0A5J5C559</accession>
<reference evidence="1 2" key="1">
    <citation type="submission" date="2019-09" db="EMBL/GenBank/DDBJ databases">
        <title>A chromosome-level genome assembly of the Chinese tupelo Nyssa sinensis.</title>
        <authorList>
            <person name="Yang X."/>
            <person name="Kang M."/>
            <person name="Yang Y."/>
            <person name="Xiong H."/>
            <person name="Wang M."/>
            <person name="Zhang Z."/>
            <person name="Wang Z."/>
            <person name="Wu H."/>
            <person name="Ma T."/>
            <person name="Liu J."/>
            <person name="Xi Z."/>
        </authorList>
    </citation>
    <scope>NUCLEOTIDE SEQUENCE [LARGE SCALE GENOMIC DNA]</scope>
    <source>
        <strain evidence="1">J267</strain>
        <tissue evidence="1">Leaf</tissue>
    </source>
</reference>
<name>A0A5J5C559_9ASTE</name>
<dbReference type="AlphaFoldDB" id="A0A5J5C559"/>
<protein>
    <submittedName>
        <fullName evidence="1">Uncharacterized protein</fullName>
    </submittedName>
</protein>
<gene>
    <name evidence="1" type="ORF">F0562_001669</name>
</gene>
<dbReference type="Proteomes" id="UP000325577">
    <property type="component" value="Linkage Group LG0"/>
</dbReference>
<organism evidence="1 2">
    <name type="scientific">Nyssa sinensis</name>
    <dbReference type="NCBI Taxonomy" id="561372"/>
    <lineage>
        <taxon>Eukaryota</taxon>
        <taxon>Viridiplantae</taxon>
        <taxon>Streptophyta</taxon>
        <taxon>Embryophyta</taxon>
        <taxon>Tracheophyta</taxon>
        <taxon>Spermatophyta</taxon>
        <taxon>Magnoliopsida</taxon>
        <taxon>eudicotyledons</taxon>
        <taxon>Gunneridae</taxon>
        <taxon>Pentapetalae</taxon>
        <taxon>asterids</taxon>
        <taxon>Cornales</taxon>
        <taxon>Nyssaceae</taxon>
        <taxon>Nyssa</taxon>
    </lineage>
</organism>
<dbReference type="EMBL" id="CM018031">
    <property type="protein sequence ID" value="KAA8549974.1"/>
    <property type="molecule type" value="Genomic_DNA"/>
</dbReference>